<protein>
    <recommendedName>
        <fullName evidence="4">Helix-turn-helix domain-containing protein</fullName>
    </recommendedName>
</protein>
<gene>
    <name evidence="2" type="ORF">ACFPCZ_21785</name>
</gene>
<feature type="region of interest" description="Disordered" evidence="1">
    <location>
        <begin position="60"/>
        <end position="95"/>
    </location>
</feature>
<evidence type="ECO:0008006" key="4">
    <source>
        <dbReference type="Google" id="ProtNLM"/>
    </source>
</evidence>
<organism evidence="2 3">
    <name type="scientific">Streptomonospora arabica</name>
    <dbReference type="NCBI Taxonomy" id="412417"/>
    <lineage>
        <taxon>Bacteria</taxon>
        <taxon>Bacillati</taxon>
        <taxon>Actinomycetota</taxon>
        <taxon>Actinomycetes</taxon>
        <taxon>Streptosporangiales</taxon>
        <taxon>Nocardiopsidaceae</taxon>
        <taxon>Streptomonospora</taxon>
    </lineage>
</organism>
<dbReference type="RefSeq" id="WP_344142930.1">
    <property type="nucleotide sequence ID" value="NZ_BAAAQI010000006.1"/>
</dbReference>
<dbReference type="EMBL" id="JBHSIY010000028">
    <property type="protein sequence ID" value="MFC4869273.1"/>
    <property type="molecule type" value="Genomic_DNA"/>
</dbReference>
<sequence>MSTELLSDRDVADRLGLKGTRWVADQARAGVFPHLKVGRSRRYTEAHVEEILRICEERPRAARTRPEPAPGRAAPRGGEVRRFERKVPRKLRPSS</sequence>
<proteinExistence type="predicted"/>
<dbReference type="Proteomes" id="UP001595858">
    <property type="component" value="Unassembled WGS sequence"/>
</dbReference>
<evidence type="ECO:0000313" key="3">
    <source>
        <dbReference type="Proteomes" id="UP001595858"/>
    </source>
</evidence>
<reference evidence="3" key="1">
    <citation type="journal article" date="2019" name="Int. J. Syst. Evol. Microbiol.">
        <title>The Global Catalogue of Microorganisms (GCM) 10K type strain sequencing project: providing services to taxonomists for standard genome sequencing and annotation.</title>
        <authorList>
            <consortium name="The Broad Institute Genomics Platform"/>
            <consortium name="The Broad Institute Genome Sequencing Center for Infectious Disease"/>
            <person name="Wu L."/>
            <person name="Ma J."/>
        </authorList>
    </citation>
    <scope>NUCLEOTIDE SEQUENCE [LARGE SCALE GENOMIC DNA]</scope>
    <source>
        <strain evidence="3">CGMCC 4.7304</strain>
    </source>
</reference>
<evidence type="ECO:0000256" key="1">
    <source>
        <dbReference type="SAM" id="MobiDB-lite"/>
    </source>
</evidence>
<name>A0ABV9SSE2_9ACTN</name>
<keyword evidence="3" id="KW-1185">Reference proteome</keyword>
<evidence type="ECO:0000313" key="2">
    <source>
        <dbReference type="EMBL" id="MFC4869273.1"/>
    </source>
</evidence>
<comment type="caution">
    <text evidence="2">The sequence shown here is derived from an EMBL/GenBank/DDBJ whole genome shotgun (WGS) entry which is preliminary data.</text>
</comment>
<accession>A0ABV9SSE2</accession>